<dbReference type="PRINTS" id="PR00032">
    <property type="entry name" value="HTHARAC"/>
</dbReference>
<dbReference type="GO" id="GO:0043565">
    <property type="term" value="F:sequence-specific DNA binding"/>
    <property type="evidence" value="ECO:0007669"/>
    <property type="project" value="InterPro"/>
</dbReference>
<dbReference type="SUPFAM" id="SSF46689">
    <property type="entry name" value="Homeodomain-like"/>
    <property type="match status" value="1"/>
</dbReference>
<evidence type="ECO:0000313" key="6">
    <source>
        <dbReference type="Proteomes" id="UP000570361"/>
    </source>
</evidence>
<dbReference type="InterPro" id="IPR020449">
    <property type="entry name" value="Tscrpt_reg_AraC-type_HTH"/>
</dbReference>
<dbReference type="EMBL" id="JACHXK010000021">
    <property type="protein sequence ID" value="MBB3113731.1"/>
    <property type="molecule type" value="Genomic_DNA"/>
</dbReference>
<dbReference type="Pfam" id="PF12833">
    <property type="entry name" value="HTH_18"/>
    <property type="match status" value="1"/>
</dbReference>
<dbReference type="Gene3D" id="1.10.10.60">
    <property type="entry name" value="Homeodomain-like"/>
    <property type="match status" value="2"/>
</dbReference>
<dbReference type="PANTHER" id="PTHR43280">
    <property type="entry name" value="ARAC-FAMILY TRANSCRIPTIONAL REGULATOR"/>
    <property type="match status" value="1"/>
</dbReference>
<dbReference type="RefSeq" id="WP_183603803.1">
    <property type="nucleotide sequence ID" value="NZ_JACHXK010000021.1"/>
</dbReference>
<dbReference type="PROSITE" id="PS01124">
    <property type="entry name" value="HTH_ARAC_FAMILY_2"/>
    <property type="match status" value="1"/>
</dbReference>
<dbReference type="InterPro" id="IPR013096">
    <property type="entry name" value="Cupin_2"/>
</dbReference>
<reference evidence="5 6" key="1">
    <citation type="submission" date="2020-08" db="EMBL/GenBank/DDBJ databases">
        <title>Genomic Encyclopedia of Type Strains, Phase III (KMG-III): the genomes of soil and plant-associated and newly described type strains.</title>
        <authorList>
            <person name="Whitman W."/>
        </authorList>
    </citation>
    <scope>NUCLEOTIDE SEQUENCE [LARGE SCALE GENOMIC DNA]</scope>
    <source>
        <strain evidence="5 6">CECT 5862</strain>
    </source>
</reference>
<protein>
    <submittedName>
        <fullName evidence="5">YesN/AraC family two-component response regulator</fullName>
    </submittedName>
</protein>
<keyword evidence="6" id="KW-1185">Reference proteome</keyword>
<dbReference type="AlphaFoldDB" id="A0A7W5B4C8"/>
<evidence type="ECO:0000256" key="2">
    <source>
        <dbReference type="ARBA" id="ARBA00023125"/>
    </source>
</evidence>
<keyword evidence="3" id="KW-0804">Transcription</keyword>
<gene>
    <name evidence="5" type="ORF">FHS18_005844</name>
</gene>
<dbReference type="InterPro" id="IPR009057">
    <property type="entry name" value="Homeodomain-like_sf"/>
</dbReference>
<organism evidence="5 6">
    <name type="scientific">Paenibacillus phyllosphaerae</name>
    <dbReference type="NCBI Taxonomy" id="274593"/>
    <lineage>
        <taxon>Bacteria</taxon>
        <taxon>Bacillati</taxon>
        <taxon>Bacillota</taxon>
        <taxon>Bacilli</taxon>
        <taxon>Bacillales</taxon>
        <taxon>Paenibacillaceae</taxon>
        <taxon>Paenibacillus</taxon>
    </lineage>
</organism>
<evidence type="ECO:0000259" key="4">
    <source>
        <dbReference type="PROSITE" id="PS01124"/>
    </source>
</evidence>
<dbReference type="GO" id="GO:0003700">
    <property type="term" value="F:DNA-binding transcription factor activity"/>
    <property type="evidence" value="ECO:0007669"/>
    <property type="project" value="InterPro"/>
</dbReference>
<dbReference type="SMART" id="SM00342">
    <property type="entry name" value="HTH_ARAC"/>
    <property type="match status" value="1"/>
</dbReference>
<name>A0A7W5B4C8_9BACL</name>
<dbReference type="Gene3D" id="2.60.120.10">
    <property type="entry name" value="Jelly Rolls"/>
    <property type="match status" value="1"/>
</dbReference>
<dbReference type="InterPro" id="IPR014710">
    <property type="entry name" value="RmlC-like_jellyroll"/>
</dbReference>
<evidence type="ECO:0000256" key="3">
    <source>
        <dbReference type="ARBA" id="ARBA00023163"/>
    </source>
</evidence>
<evidence type="ECO:0000313" key="5">
    <source>
        <dbReference type="EMBL" id="MBB3113731.1"/>
    </source>
</evidence>
<keyword evidence="2" id="KW-0238">DNA-binding</keyword>
<feature type="domain" description="HTH araC/xylS-type" evidence="4">
    <location>
        <begin position="229"/>
        <end position="326"/>
    </location>
</feature>
<dbReference type="Pfam" id="PF07883">
    <property type="entry name" value="Cupin_2"/>
    <property type="match status" value="1"/>
</dbReference>
<dbReference type="Proteomes" id="UP000570361">
    <property type="component" value="Unassembled WGS sequence"/>
</dbReference>
<accession>A0A7W5B4C8</accession>
<dbReference type="PROSITE" id="PS00041">
    <property type="entry name" value="HTH_ARAC_FAMILY_1"/>
    <property type="match status" value="1"/>
</dbReference>
<proteinExistence type="predicted"/>
<dbReference type="InterPro" id="IPR018060">
    <property type="entry name" value="HTH_AraC"/>
</dbReference>
<dbReference type="SUPFAM" id="SSF51182">
    <property type="entry name" value="RmlC-like cupins"/>
    <property type="match status" value="1"/>
</dbReference>
<dbReference type="PANTHER" id="PTHR43280:SF28">
    <property type="entry name" value="HTH-TYPE TRANSCRIPTIONAL ACTIVATOR RHAS"/>
    <property type="match status" value="1"/>
</dbReference>
<sequence length="332" mass="38399">METSELHAYLQNNNNGIVNWEALKARLQPKALKINGIPVFMFDLTFDITQKLIDDQLVISIQRPFSSVPMHVHPYIEMVYVYRGQCTVIINDQQIPLSQGGMMLIDKMTPHTVLETTEEDIVVDMKLKHDYLSTGFISRITSKSIISEFLIHSLIDKRKTNQFLHFPLHGVVKTGQIMEQLMCEYFDRGINSHDIINSYLVILFTELIRHIDDLQLSAHSRSTEDSSVVDYLRYIEEHYTDCSLVDMAVYFKFHPNALSAILKRTTGKSFKDLLQLQRLNKAALYLKNTDIPIADIAEEVGYSSLSFFHKKFKEIFNETPSQYRQGTRSYMS</sequence>
<evidence type="ECO:0000256" key="1">
    <source>
        <dbReference type="ARBA" id="ARBA00023015"/>
    </source>
</evidence>
<keyword evidence="1" id="KW-0805">Transcription regulation</keyword>
<comment type="caution">
    <text evidence="5">The sequence shown here is derived from an EMBL/GenBank/DDBJ whole genome shotgun (WGS) entry which is preliminary data.</text>
</comment>
<dbReference type="InterPro" id="IPR011051">
    <property type="entry name" value="RmlC_Cupin_sf"/>
</dbReference>
<dbReference type="InterPro" id="IPR018062">
    <property type="entry name" value="HTH_AraC-typ_CS"/>
</dbReference>